<dbReference type="Pfam" id="PF00066">
    <property type="entry name" value="Notch"/>
    <property type="match status" value="1"/>
</dbReference>
<dbReference type="Proteomes" id="UP000504628">
    <property type="component" value="Chromosome 14"/>
</dbReference>
<dbReference type="SUPFAM" id="SSF49899">
    <property type="entry name" value="Concanavalin A-like lectins/glucanases"/>
    <property type="match status" value="1"/>
</dbReference>
<keyword evidence="5" id="KW-0325">Glycoprotein</keyword>
<dbReference type="CTD" id="60676"/>
<evidence type="ECO:0000256" key="2">
    <source>
        <dbReference type="ARBA" id="ARBA00022729"/>
    </source>
</evidence>
<dbReference type="GO" id="GO:0004222">
    <property type="term" value="F:metalloendopeptidase activity"/>
    <property type="evidence" value="ECO:0007669"/>
    <property type="project" value="TreeGrafter"/>
</dbReference>
<comment type="similarity">
    <text evidence="1">Belongs to the peptidase M43B family.</text>
</comment>
<dbReference type="RefSeq" id="XP_028386698.1">
    <property type="nucleotide sequence ID" value="XM_028530897.2"/>
</dbReference>
<keyword evidence="6" id="KW-0768">Sushi</keyword>
<reference evidence="11" key="1">
    <citation type="submission" date="2025-08" db="UniProtKB">
        <authorList>
            <consortium name="RefSeq"/>
        </authorList>
    </citation>
    <scope>IDENTIFICATION</scope>
    <source>
        <tissue evidence="11">Muscle</tissue>
    </source>
</reference>
<organism evidence="10 11">
    <name type="scientific">Phyllostomus discolor</name>
    <name type="common">pale spear-nosed bat</name>
    <dbReference type="NCBI Taxonomy" id="89673"/>
    <lineage>
        <taxon>Eukaryota</taxon>
        <taxon>Metazoa</taxon>
        <taxon>Chordata</taxon>
        <taxon>Craniata</taxon>
        <taxon>Vertebrata</taxon>
        <taxon>Euteleostomi</taxon>
        <taxon>Mammalia</taxon>
        <taxon>Eutheria</taxon>
        <taxon>Laurasiatheria</taxon>
        <taxon>Chiroptera</taxon>
        <taxon>Yangochiroptera</taxon>
        <taxon>Phyllostomidae</taxon>
        <taxon>Phyllostominae</taxon>
        <taxon>Phyllostomus</taxon>
    </lineage>
</organism>
<dbReference type="PANTHER" id="PTHR46130">
    <property type="entry name" value="LAMGL DOMAIN-CONTAINING PROTEIN"/>
    <property type="match status" value="1"/>
</dbReference>
<dbReference type="InterPro" id="IPR058897">
    <property type="entry name" value="PAPPA_SD_C"/>
</dbReference>
<dbReference type="OrthoDB" id="536211at2759"/>
<evidence type="ECO:0000256" key="5">
    <source>
        <dbReference type="ARBA" id="ARBA00023180"/>
    </source>
</evidence>
<dbReference type="InterPro" id="IPR011936">
    <property type="entry name" value="Myxo_disulph_rpt"/>
</dbReference>
<feature type="compositionally biased region" description="Low complexity" evidence="7">
    <location>
        <begin position="106"/>
        <end position="119"/>
    </location>
</feature>
<dbReference type="SMART" id="SM00560">
    <property type="entry name" value="LamGL"/>
    <property type="match status" value="1"/>
</dbReference>
<dbReference type="Gene3D" id="2.60.120.200">
    <property type="match status" value="1"/>
</dbReference>
<feature type="domain" description="Sushi" evidence="9">
    <location>
        <begin position="1595"/>
        <end position="1650"/>
    </location>
</feature>
<gene>
    <name evidence="11" type="primary">PAPPA2</name>
</gene>
<dbReference type="PROSITE" id="PS50923">
    <property type="entry name" value="SUSHI"/>
    <property type="match status" value="2"/>
</dbReference>
<dbReference type="InterPro" id="IPR024079">
    <property type="entry name" value="MetalloPept_cat_dom_sf"/>
</dbReference>
<dbReference type="GO" id="GO:0007166">
    <property type="term" value="P:cell surface receptor signaling pathway"/>
    <property type="evidence" value="ECO:0007669"/>
    <property type="project" value="TreeGrafter"/>
</dbReference>
<evidence type="ECO:0000256" key="6">
    <source>
        <dbReference type="PROSITE-ProRule" id="PRU00302"/>
    </source>
</evidence>
<dbReference type="SUPFAM" id="SSF57535">
    <property type="entry name" value="Complement control module/SCR domain"/>
    <property type="match status" value="3"/>
</dbReference>
<dbReference type="InterPro" id="IPR000436">
    <property type="entry name" value="Sushi_SCR_CCP_dom"/>
</dbReference>
<dbReference type="InterPro" id="IPR036116">
    <property type="entry name" value="FN3_sf"/>
</dbReference>
<keyword evidence="4" id="KW-1015">Disulfide bond</keyword>
<dbReference type="InterPro" id="IPR008754">
    <property type="entry name" value="Peptidase_M43"/>
</dbReference>
<feature type="compositionally biased region" description="Basic and acidic residues" evidence="7">
    <location>
        <begin position="1246"/>
        <end position="1257"/>
    </location>
</feature>
<keyword evidence="3" id="KW-0677">Repeat</keyword>
<evidence type="ECO:0000256" key="3">
    <source>
        <dbReference type="ARBA" id="ARBA00022737"/>
    </source>
</evidence>
<dbReference type="InParanoid" id="A0A6J2N907"/>
<dbReference type="SMART" id="SM00004">
    <property type="entry name" value="NL"/>
    <property type="match status" value="2"/>
</dbReference>
<keyword evidence="10" id="KW-1185">Reference proteome</keyword>
<evidence type="ECO:0000256" key="4">
    <source>
        <dbReference type="ARBA" id="ARBA00023157"/>
    </source>
</evidence>
<dbReference type="InterPro" id="IPR013320">
    <property type="entry name" value="ConA-like_dom_sf"/>
</dbReference>
<dbReference type="SUPFAM" id="SSF55486">
    <property type="entry name" value="Metalloproteases ('zincins'), catalytic domain"/>
    <property type="match status" value="1"/>
</dbReference>
<accession>A0A6J2N907</accession>
<dbReference type="SUPFAM" id="SSF49265">
    <property type="entry name" value="Fibronectin type III"/>
    <property type="match status" value="1"/>
</dbReference>
<dbReference type="Pfam" id="PF00084">
    <property type="entry name" value="Sushi"/>
    <property type="match status" value="2"/>
</dbReference>
<evidence type="ECO:0000256" key="7">
    <source>
        <dbReference type="SAM" id="MobiDB-lite"/>
    </source>
</evidence>
<dbReference type="FunCoup" id="A0A6J2N907">
    <property type="interactions" value="35"/>
</dbReference>
<dbReference type="Pfam" id="PF25900">
    <property type="entry name" value="PAPPA"/>
    <property type="match status" value="1"/>
</dbReference>
<dbReference type="Gene3D" id="2.10.70.10">
    <property type="entry name" value="Complement Module, domain 1"/>
    <property type="match status" value="2"/>
</dbReference>
<feature type="domain" description="Sushi" evidence="9">
    <location>
        <begin position="1525"/>
        <end position="1594"/>
    </location>
</feature>
<feature type="signal peptide" evidence="8">
    <location>
        <begin position="1"/>
        <end position="25"/>
    </location>
</feature>
<dbReference type="KEGG" id="pdic:114512010"/>
<dbReference type="InterPro" id="IPR006558">
    <property type="entry name" value="LamG-like"/>
</dbReference>
<feature type="region of interest" description="Disordered" evidence="7">
    <location>
        <begin position="66"/>
        <end position="263"/>
    </location>
</feature>
<dbReference type="SMART" id="SM00032">
    <property type="entry name" value="CCP"/>
    <property type="match status" value="4"/>
</dbReference>
<dbReference type="CDD" id="cd04275">
    <property type="entry name" value="ZnMc_pappalysin_like"/>
    <property type="match status" value="1"/>
</dbReference>
<dbReference type="CDD" id="cd00033">
    <property type="entry name" value="CCP"/>
    <property type="match status" value="2"/>
</dbReference>
<feature type="compositionally biased region" description="Low complexity" evidence="7">
    <location>
        <begin position="167"/>
        <end position="177"/>
    </location>
</feature>
<dbReference type="GO" id="GO:0005615">
    <property type="term" value="C:extracellular space"/>
    <property type="evidence" value="ECO:0007669"/>
    <property type="project" value="TreeGrafter"/>
</dbReference>
<dbReference type="InterPro" id="IPR043543">
    <property type="entry name" value="PAPPA/PAPPA2"/>
</dbReference>
<feature type="region of interest" description="Disordered" evidence="7">
    <location>
        <begin position="1230"/>
        <end position="1260"/>
    </location>
</feature>
<sequence length="1793" mass="195022">MMCFKILGLSLVVALPGGAPGTASSTPGWPHKRSLAQRGRLSAVPSEGERCWLGTRVQRPRASPQHHLFGVYPSRPGSSPRPYPAGDLAAHHTGRRMPTAQEMAESRAGPAPSSSAAVRSEAEQPAALRAGDGPVGQSELLGGDGARLADQGSEESLAEAGTREHSATAATGTTTFTRQRAPKPETRRQGLAKTRRRRQVAKGQAEGERGDPGVSPRHLQPRPPRPLEHRVRGSPSEDGVQSGRGSPYREAGPSDSRGGGGLPVLYFSGRRERLLLRPEVLAEAPREAFTVEAWVKPEGGQSNPAIIAGVFDNCSHTGSDKGWALGIRSGKDSGRRDARFFFSLRTDRVKRATIVTGHSRYQPGTWTHVAATYDGRRMALYVDGTRVASSLDQSGPLNSPFMASCRSLLLGGDGSESGHCFRGHVGTLAFWSTALSQSHLQHSPQHPSGADELTTLMLTATFEPLEEQWVPFRDDKYPRLEVLQGVEPEPELLSPLQPPLCGQTACDNVELISQYNGHWPLRGEKVIRYQVVNICDDDGLNPTVSDAQVRRQHEALHEAFGRYNITWQLSVHRVHNSTLRRRVVLVNCEPSKIGNDHCDPECEHPLTGYDGGDCRLQGRCYSWNRRDGLCHVECNNMLNDFDDGDCCDPPGVDVLKTCFDPDSPKRAYMSVKELKEALQLNGTHFLNVYFASSVRDDLAGAATWPWDKDAVSHLGGVVLNPAYYGMPGHTNIMVHEVGHVLGLYHVFKGVSERESCDDPCRETVPSMDTGDLCADTAPTPKSKLCQDPEPTNDTCGPTHFPGAPFSNYMSYTDDNCTDSFTPNQVARMHCYLDLVYQQWSDSRKPTPIPVPPVVVGQTNQSLTIHWLPPISGVVYDRAPGSVCGGCAEDGAFRQYVHSASSRRVCDSSGYWTPEEAVGPPDVDQPCEPSLQAWSPELHLYHMNMTVPCPAEGCSLELLFQHPVHADTLTLWVTYLSVDPSQALFDTEILLEHQESVHLGPLDTLCDTPLTIKLHVDGKVVGVKVYTFDERMEIDAALLTSRPRSPLCAGCSPVRYQVLREPPFASGLPVVVAHPHRKFTDLEVTPGQLYQYQVQAVAGAELGEASPPLSHVHGAPYCGDGKVAGHLGEECDDGDLLSGDGCSRTCRLEEGFSCTGEPSLCYVFEGDGVCEPFEKETSLADCGLHAPPGHLDQWAAQAYSAHEDETKCPASLVTGEPHSMVCTPHHPGLPERQPPAGWFPCVPPGNKSRDEGDERPEGSLESGDEAWLKVCFERPGVATAIFIFLASDGLVPGDRQQPSVTLQLTDVSGHNHSLGTHVLACQRNPLVVNVSRRPDVLPRPTASALLRFSSPWVGISAVALRTASHTGPAVPSHCVPEREGRNHQGQSCVHQPCGEQGSCAPLLLDHTDVVNCTSAGPGHMECSVTCQRGFALQASSGKYLRPMQREILLTCSSGHWDRAVRCAPLDCGAPDPSLVNYATFSCSEGTTFLKRCSVSCVPPAKLQGLSPWLTCLEDGLWSLPEAYCKLECDAPPVIPNATSLLPRCLQGRHDVGSTCRYECRPGHYVVGGAESPVRSKLLKIQCLADGTWERGSCVPVVCEPPPPVFEGMYECTRGFELGSQCVLKCNREGERLPILCTKEGRWTEEFKLCEQLQGECPPPPSGQNSVEYKCEQGYGIGAVCSPSCIVPPSDPVVLPENVTADTVEHWMEPVKVQGIVCTGRREWHPDPVLVHCIQSCEPFQADGWCDTINNRAYCHYDGGDCCSSTLSSRKVIPFAADCDSDECTCRDPKAEENQ</sequence>
<evidence type="ECO:0000313" key="10">
    <source>
        <dbReference type="Proteomes" id="UP000504628"/>
    </source>
</evidence>
<protein>
    <submittedName>
        <fullName evidence="11">LOW QUALITY PROTEIN: pappalysin-2</fullName>
    </submittedName>
</protein>
<dbReference type="PANTHER" id="PTHR46130:SF1">
    <property type="entry name" value="PAPPALYSIN-2"/>
    <property type="match status" value="1"/>
</dbReference>
<dbReference type="NCBIfam" id="TIGR02232">
    <property type="entry name" value="myxo_disulf_rpt"/>
    <property type="match status" value="1"/>
</dbReference>
<comment type="caution">
    <text evidence="6">Lacks conserved residue(s) required for the propagation of feature annotation.</text>
</comment>
<keyword evidence="2 8" id="KW-0732">Signal</keyword>
<dbReference type="InterPro" id="IPR035976">
    <property type="entry name" value="Sushi/SCR/CCP_sf"/>
</dbReference>
<dbReference type="Pfam" id="PF13385">
    <property type="entry name" value="Laminin_G_3"/>
    <property type="match status" value="1"/>
</dbReference>
<evidence type="ECO:0000313" key="11">
    <source>
        <dbReference type="RefSeq" id="XP_028386698.1"/>
    </source>
</evidence>
<dbReference type="FunFam" id="3.40.390.10:FF:000026">
    <property type="entry name" value="Pappalysin 1"/>
    <property type="match status" value="1"/>
</dbReference>
<name>A0A6J2N907_9CHIR</name>
<dbReference type="GO" id="GO:0006508">
    <property type="term" value="P:proteolysis"/>
    <property type="evidence" value="ECO:0007669"/>
    <property type="project" value="TreeGrafter"/>
</dbReference>
<evidence type="ECO:0000256" key="1">
    <source>
        <dbReference type="ARBA" id="ARBA00008721"/>
    </source>
</evidence>
<dbReference type="InterPro" id="IPR000800">
    <property type="entry name" value="Notch_dom"/>
</dbReference>
<evidence type="ECO:0000256" key="8">
    <source>
        <dbReference type="SAM" id="SignalP"/>
    </source>
</evidence>
<dbReference type="Pfam" id="PF05572">
    <property type="entry name" value="Peptidase_M43"/>
    <property type="match status" value="1"/>
</dbReference>
<dbReference type="Gene3D" id="3.40.390.10">
    <property type="entry name" value="Collagenase (Catalytic Domain)"/>
    <property type="match status" value="1"/>
</dbReference>
<evidence type="ECO:0000259" key="9">
    <source>
        <dbReference type="PROSITE" id="PS50923"/>
    </source>
</evidence>
<proteinExistence type="inferred from homology"/>
<dbReference type="FunFam" id="2.60.120.200:FF:000097">
    <property type="entry name" value="Pappalysin 1"/>
    <property type="match status" value="1"/>
</dbReference>
<feature type="chain" id="PRO_5027121263" evidence="8">
    <location>
        <begin position="26"/>
        <end position="1793"/>
    </location>
</feature>
<dbReference type="GeneID" id="114512010"/>